<keyword evidence="3" id="KW-1185">Reference proteome</keyword>
<comment type="caution">
    <text evidence="2">The sequence shown here is derived from an EMBL/GenBank/DDBJ whole genome shotgun (WGS) entry which is preliminary data.</text>
</comment>
<gene>
    <name evidence="2" type="ORF">E0493_17470</name>
</gene>
<reference evidence="2 3" key="1">
    <citation type="submission" date="2019-03" db="EMBL/GenBank/DDBJ databases">
        <title>Roseomonas sp. a novel Roseomonas species isolated from Sea whip Gorgonian.</title>
        <authorList>
            <person name="Li F."/>
            <person name="Pan X."/>
            <person name="Huang S."/>
            <person name="Li Z."/>
            <person name="Meng B."/>
        </authorList>
    </citation>
    <scope>NUCLEOTIDE SEQUENCE [LARGE SCALE GENOMIC DNA]</scope>
    <source>
        <strain evidence="2 3">M0104</strain>
    </source>
</reference>
<feature type="region of interest" description="Disordered" evidence="1">
    <location>
        <begin position="61"/>
        <end position="128"/>
    </location>
</feature>
<accession>A0A845BP12</accession>
<protein>
    <submittedName>
        <fullName evidence="2">Uncharacterized protein</fullName>
    </submittedName>
</protein>
<evidence type="ECO:0000313" key="3">
    <source>
        <dbReference type="Proteomes" id="UP000460715"/>
    </source>
</evidence>
<feature type="compositionally biased region" description="Basic and acidic residues" evidence="1">
    <location>
        <begin position="81"/>
        <end position="92"/>
    </location>
</feature>
<sequence>MKKAAWRRSSPRPPFFSWGVFETVVGHLFFPADMPRWLSQPQTPGLFAAGYLARPLGGATMERRGGRLRPGGENASWRQRMGRDTSGKDLPRRGGLGPDEQGGAFLPPGFVLPAPAWPPFRLPTPPRP</sequence>
<dbReference type="Proteomes" id="UP000460715">
    <property type="component" value="Unassembled WGS sequence"/>
</dbReference>
<evidence type="ECO:0000313" key="2">
    <source>
        <dbReference type="EMBL" id="MXP65139.1"/>
    </source>
</evidence>
<proteinExistence type="predicted"/>
<feature type="compositionally biased region" description="Pro residues" evidence="1">
    <location>
        <begin position="115"/>
        <end position="128"/>
    </location>
</feature>
<name>A0A845BP12_9PROT</name>
<organism evidence="2 3">
    <name type="scientific">Teichococcus coralli</name>
    <dbReference type="NCBI Taxonomy" id="2545983"/>
    <lineage>
        <taxon>Bacteria</taxon>
        <taxon>Pseudomonadati</taxon>
        <taxon>Pseudomonadota</taxon>
        <taxon>Alphaproteobacteria</taxon>
        <taxon>Acetobacterales</taxon>
        <taxon>Roseomonadaceae</taxon>
        <taxon>Roseomonas</taxon>
    </lineage>
</organism>
<dbReference type="EMBL" id="SNVJ01000018">
    <property type="protein sequence ID" value="MXP65139.1"/>
    <property type="molecule type" value="Genomic_DNA"/>
</dbReference>
<dbReference type="AlphaFoldDB" id="A0A845BP12"/>
<evidence type="ECO:0000256" key="1">
    <source>
        <dbReference type="SAM" id="MobiDB-lite"/>
    </source>
</evidence>